<keyword evidence="1" id="KW-0472">Membrane</keyword>
<name>A0ABS7NF95_9RHOB</name>
<reference evidence="2 3" key="1">
    <citation type="submission" date="2021-06" db="EMBL/GenBank/DDBJ databases">
        <title>50 bacteria genomes isolated from Dapeng, Shenzhen, China.</title>
        <authorList>
            <person name="Zheng W."/>
            <person name="Yu S."/>
            <person name="Huang Y."/>
        </authorList>
    </citation>
    <scope>NUCLEOTIDE SEQUENCE [LARGE SCALE GENOMIC DNA]</scope>
    <source>
        <strain evidence="2 3">DP1N14-2</strain>
    </source>
</reference>
<protein>
    <submittedName>
        <fullName evidence="2">Uncharacterized protein</fullName>
    </submittedName>
</protein>
<organism evidence="2 3">
    <name type="scientific">Leisingera daeponensis</name>
    <dbReference type="NCBI Taxonomy" id="405746"/>
    <lineage>
        <taxon>Bacteria</taxon>
        <taxon>Pseudomonadati</taxon>
        <taxon>Pseudomonadota</taxon>
        <taxon>Alphaproteobacteria</taxon>
        <taxon>Rhodobacterales</taxon>
        <taxon>Roseobacteraceae</taxon>
        <taxon>Leisingera</taxon>
    </lineage>
</organism>
<evidence type="ECO:0000313" key="2">
    <source>
        <dbReference type="EMBL" id="MBY6139835.1"/>
    </source>
</evidence>
<accession>A0ABS7NF95</accession>
<proteinExistence type="predicted"/>
<sequence length="178" mass="19990">MKMTKADLQNGSNGIMLDVVKFFLLLTGLIGVPLVWVAGVRLYSHSAQLIFYGMAKLPSSELERFGWPSSADVFQDIRMRPLLDKLVASLHTETYDRPTILGKFWVWGLPACNGISIETRRAARRYRVIRTSGTLLFFGVLPFVALRSFGASIMILAFIVLVPPDKLFPWKQRNGSTP</sequence>
<dbReference type="Proteomes" id="UP000766629">
    <property type="component" value="Unassembled WGS sequence"/>
</dbReference>
<comment type="caution">
    <text evidence="2">The sequence shown here is derived from an EMBL/GenBank/DDBJ whole genome shotgun (WGS) entry which is preliminary data.</text>
</comment>
<keyword evidence="1" id="KW-0812">Transmembrane</keyword>
<dbReference type="EMBL" id="JAHVJA010000003">
    <property type="protein sequence ID" value="MBY6139835.1"/>
    <property type="molecule type" value="Genomic_DNA"/>
</dbReference>
<evidence type="ECO:0000256" key="1">
    <source>
        <dbReference type="SAM" id="Phobius"/>
    </source>
</evidence>
<keyword evidence="1" id="KW-1133">Transmembrane helix</keyword>
<gene>
    <name evidence="2" type="ORF">KUV26_10350</name>
</gene>
<feature type="transmembrane region" description="Helical" evidence="1">
    <location>
        <begin position="20"/>
        <end position="44"/>
    </location>
</feature>
<dbReference type="RefSeq" id="WP_222508274.1">
    <property type="nucleotide sequence ID" value="NZ_JAHVJA010000003.1"/>
</dbReference>
<keyword evidence="3" id="KW-1185">Reference proteome</keyword>
<evidence type="ECO:0000313" key="3">
    <source>
        <dbReference type="Proteomes" id="UP000766629"/>
    </source>
</evidence>
<feature type="transmembrane region" description="Helical" evidence="1">
    <location>
        <begin position="134"/>
        <end position="162"/>
    </location>
</feature>